<feature type="compositionally biased region" description="Basic and acidic residues" evidence="1">
    <location>
        <begin position="449"/>
        <end position="468"/>
    </location>
</feature>
<feature type="region of interest" description="Disordered" evidence="1">
    <location>
        <begin position="212"/>
        <end position="477"/>
    </location>
</feature>
<feature type="compositionally biased region" description="Pro residues" evidence="1">
    <location>
        <begin position="242"/>
        <end position="267"/>
    </location>
</feature>
<protein>
    <submittedName>
        <fullName evidence="2">Uncharacterized protein</fullName>
    </submittedName>
</protein>
<dbReference type="Proteomes" id="UP000041254">
    <property type="component" value="Unassembled WGS sequence"/>
</dbReference>
<name>A0A0G4FYL1_VITBC</name>
<gene>
    <name evidence="2" type="ORF">Vbra_16422</name>
</gene>
<evidence type="ECO:0000313" key="3">
    <source>
        <dbReference type="Proteomes" id="UP000041254"/>
    </source>
</evidence>
<dbReference type="AlphaFoldDB" id="A0A0G4FYL1"/>
<evidence type="ECO:0000256" key="1">
    <source>
        <dbReference type="SAM" id="MobiDB-lite"/>
    </source>
</evidence>
<accession>A0A0G4FYL1</accession>
<dbReference type="InParanoid" id="A0A0G4FYL1"/>
<proteinExistence type="predicted"/>
<dbReference type="EMBL" id="CDMY01000524">
    <property type="protein sequence ID" value="CEM20293.1"/>
    <property type="molecule type" value="Genomic_DNA"/>
</dbReference>
<feature type="compositionally biased region" description="Low complexity" evidence="1">
    <location>
        <begin position="368"/>
        <end position="378"/>
    </location>
</feature>
<dbReference type="VEuPathDB" id="CryptoDB:Vbra_16422"/>
<feature type="compositionally biased region" description="Basic and acidic residues" evidence="1">
    <location>
        <begin position="276"/>
        <end position="285"/>
    </location>
</feature>
<feature type="compositionally biased region" description="Polar residues" evidence="1">
    <location>
        <begin position="232"/>
        <end position="241"/>
    </location>
</feature>
<feature type="compositionally biased region" description="Basic and acidic residues" evidence="1">
    <location>
        <begin position="313"/>
        <end position="324"/>
    </location>
</feature>
<dbReference type="Gene3D" id="3.40.50.1010">
    <property type="entry name" value="5'-nuclease"/>
    <property type="match status" value="1"/>
</dbReference>
<keyword evidence="3" id="KW-1185">Reference proteome</keyword>
<sequence length="477" mass="53151">MATGRPKAVFVIDGAYIKANYKESQQDRSDLMGEMFCRVLKYVQDILGVDNSQTFYYDGDPDKWYSKVTRGRGHGDRQKRTEFHSFLRQQRINVQLFDFKKQGVGYSDGWVQRGVDCSIAMKMLETAYENSPDFIRRRADQGESSTQHAESDIKMIVLFAGDSGFSEVVDKCRQLKLKVAIVGYSHSISGELKTKPKGMRIIELDKPPHCHQWPTYGPIDPTPAAPHIPFSYQHQQQQHTSPPVPPLHLPKQAPPPAAASRRPPPLRPGDGGGGSEEQKRLERAQRFGLTDGAGAGAGGETEEEEEEEQEQEEERRKMQERQMRFGDCGRPPPRPRPAAAAKPYQQQSMMGGGAPGRPPRAELVKIDSSAQQNKAKQQPNHHQHPPAPPAPASQQPNRHSQHHHNNANAPSYHSYAGAAAAAAGGHYAQHPHTTHGTGAFRKRRQATQLDRDSMEDSDEFPNRGDKNRALRPWAPGA</sequence>
<evidence type="ECO:0000313" key="2">
    <source>
        <dbReference type="EMBL" id="CEM20293.1"/>
    </source>
</evidence>
<feature type="compositionally biased region" description="Low complexity" evidence="1">
    <location>
        <begin position="411"/>
        <end position="428"/>
    </location>
</feature>
<feature type="compositionally biased region" description="Acidic residues" evidence="1">
    <location>
        <begin position="300"/>
        <end position="312"/>
    </location>
</feature>
<reference evidence="2 3" key="1">
    <citation type="submission" date="2014-11" db="EMBL/GenBank/DDBJ databases">
        <authorList>
            <person name="Zhu J."/>
            <person name="Qi W."/>
            <person name="Song R."/>
        </authorList>
    </citation>
    <scope>NUCLEOTIDE SEQUENCE [LARGE SCALE GENOMIC DNA]</scope>
</reference>
<organism evidence="2 3">
    <name type="scientific">Vitrella brassicaformis (strain CCMP3155)</name>
    <dbReference type="NCBI Taxonomy" id="1169540"/>
    <lineage>
        <taxon>Eukaryota</taxon>
        <taxon>Sar</taxon>
        <taxon>Alveolata</taxon>
        <taxon>Colpodellida</taxon>
        <taxon>Vitrellaceae</taxon>
        <taxon>Vitrella</taxon>
    </lineage>
</organism>